<accession>A0A2Z6I9L9</accession>
<dbReference type="OrthoDB" id="9790529at2"/>
<keyword evidence="3" id="KW-0694">RNA-binding</keyword>
<evidence type="ECO:0000256" key="4">
    <source>
        <dbReference type="ARBA" id="ARBA00023118"/>
    </source>
</evidence>
<keyword evidence="4" id="KW-0051">Antiviral defense</keyword>
<keyword evidence="7" id="KW-1185">Reference proteome</keyword>
<reference evidence="6 7" key="1">
    <citation type="journal article" date="2018" name="Int. J. Syst. Evol. Microbiol.">
        <title>Mesosutterella multiformis gen. nov., sp. nov., a member of the family Sutterellaceae and Sutterella megalosphaeroides sp. nov., isolated from human faeces.</title>
        <authorList>
            <person name="Sakamoto M."/>
            <person name="Ikeyama N."/>
            <person name="Kunihiro T."/>
            <person name="Iino T."/>
            <person name="Yuki M."/>
            <person name="Ohkuma M."/>
        </authorList>
    </citation>
    <scope>NUCLEOTIDE SEQUENCE [LARGE SCALE GENOMIC DNA]</scope>
    <source>
        <strain evidence="6 7">6FBBBH3</strain>
    </source>
</reference>
<protein>
    <recommendedName>
        <fullName evidence="2">CRISPR system Cms protein Csm4</fullName>
    </recommendedName>
</protein>
<dbReference type="GO" id="GO:0051607">
    <property type="term" value="P:defense response to virus"/>
    <property type="evidence" value="ECO:0007669"/>
    <property type="project" value="UniProtKB-KW"/>
</dbReference>
<evidence type="ECO:0000256" key="5">
    <source>
        <dbReference type="SAM" id="MobiDB-lite"/>
    </source>
</evidence>
<dbReference type="KEGG" id="sutt:SUTMEG_09330"/>
<sequence length="312" mass="34052">MQRLLITIEPRSGFVSPLKGGQLFGQLAWTIAEAFGSARLTSLLDGYVDGRPFLVLSDAMPSGVVPMPAMPVHWWAPEVNARERKRIKVLRWLPREALREPVARWRDRALTDDDLAKSGFSARSGERTRNTISRATGTTGEGRFAPFDTTDTTFGVGARLDIHAVLDETRLDRKEFLMLLENSGLFGFGADASSGAGKFVVTHAEVQPDEPPSTHFLSLAAMSPVAGVFRSDRTFYKPVTYFGRHGNMRALSSVPFKKPLLLADTGALLTTRAEAPQSLRFAGRGIAGHSAYADTVAQGYAPLLAVTPDIRH</sequence>
<dbReference type="AlphaFoldDB" id="A0A2Z6I9L9"/>
<organism evidence="6 7">
    <name type="scientific">Sutterella megalosphaeroides</name>
    <dbReference type="NCBI Taxonomy" id="2494234"/>
    <lineage>
        <taxon>Bacteria</taxon>
        <taxon>Pseudomonadati</taxon>
        <taxon>Pseudomonadota</taxon>
        <taxon>Betaproteobacteria</taxon>
        <taxon>Burkholderiales</taxon>
        <taxon>Sutterellaceae</taxon>
        <taxon>Sutterella</taxon>
    </lineage>
</organism>
<name>A0A2Z6I9L9_9BURK</name>
<comment type="similarity">
    <text evidence="1">Belongs to the CRISPR-associated Csm4 family.</text>
</comment>
<evidence type="ECO:0000256" key="1">
    <source>
        <dbReference type="ARBA" id="ARBA00005772"/>
    </source>
</evidence>
<evidence type="ECO:0000313" key="7">
    <source>
        <dbReference type="Proteomes" id="UP000271003"/>
    </source>
</evidence>
<evidence type="ECO:0000256" key="3">
    <source>
        <dbReference type="ARBA" id="ARBA00022884"/>
    </source>
</evidence>
<gene>
    <name evidence="6" type="ORF">SUTMEG_09330</name>
</gene>
<evidence type="ECO:0000256" key="2">
    <source>
        <dbReference type="ARBA" id="ARBA00016109"/>
    </source>
</evidence>
<dbReference type="EMBL" id="AP018786">
    <property type="protein sequence ID" value="BBF23042.1"/>
    <property type="molecule type" value="Genomic_DNA"/>
</dbReference>
<dbReference type="RefSeq" id="WP_120176692.1">
    <property type="nucleotide sequence ID" value="NZ_AP018786.1"/>
</dbReference>
<evidence type="ECO:0000313" key="6">
    <source>
        <dbReference type="EMBL" id="BBF23042.1"/>
    </source>
</evidence>
<proteinExistence type="inferred from homology"/>
<dbReference type="GO" id="GO:0003723">
    <property type="term" value="F:RNA binding"/>
    <property type="evidence" value="ECO:0007669"/>
    <property type="project" value="UniProtKB-KW"/>
</dbReference>
<dbReference type="InterPro" id="IPR005510">
    <property type="entry name" value="Csm4"/>
</dbReference>
<feature type="region of interest" description="Disordered" evidence="5">
    <location>
        <begin position="119"/>
        <end position="146"/>
    </location>
</feature>
<dbReference type="NCBIfam" id="TIGR01903">
    <property type="entry name" value="cas5_csm4"/>
    <property type="match status" value="1"/>
</dbReference>
<dbReference type="Proteomes" id="UP000271003">
    <property type="component" value="Chromosome"/>
</dbReference>